<comment type="subcellular location">
    <subcellularLocation>
        <location evidence="1">Secreted</location>
    </subcellularLocation>
</comment>
<accession>A0A9N9SSN5</accession>
<evidence type="ECO:0000313" key="8">
    <source>
        <dbReference type="Proteomes" id="UP001153709"/>
    </source>
</evidence>
<evidence type="ECO:0000256" key="5">
    <source>
        <dbReference type="SAM" id="SignalP"/>
    </source>
</evidence>
<feature type="signal peptide" evidence="5">
    <location>
        <begin position="1"/>
        <end position="16"/>
    </location>
</feature>
<keyword evidence="8" id="KW-1185">Reference proteome</keyword>
<dbReference type="GO" id="GO:0005615">
    <property type="term" value="C:extracellular space"/>
    <property type="evidence" value="ECO:0007669"/>
    <property type="project" value="TreeGrafter"/>
</dbReference>
<proteinExistence type="inferred from homology"/>
<organism evidence="7 8">
    <name type="scientific">Diabrotica balteata</name>
    <name type="common">Banded cucumber beetle</name>
    <dbReference type="NCBI Taxonomy" id="107213"/>
    <lineage>
        <taxon>Eukaryota</taxon>
        <taxon>Metazoa</taxon>
        <taxon>Ecdysozoa</taxon>
        <taxon>Arthropoda</taxon>
        <taxon>Hexapoda</taxon>
        <taxon>Insecta</taxon>
        <taxon>Pterygota</taxon>
        <taxon>Neoptera</taxon>
        <taxon>Endopterygota</taxon>
        <taxon>Coleoptera</taxon>
        <taxon>Polyphaga</taxon>
        <taxon>Cucujiformia</taxon>
        <taxon>Chrysomeloidea</taxon>
        <taxon>Chrysomelidae</taxon>
        <taxon>Galerucinae</taxon>
        <taxon>Diabroticina</taxon>
        <taxon>Diabroticites</taxon>
        <taxon>Diabrotica</taxon>
    </lineage>
</organism>
<dbReference type="SUPFAM" id="SSF53474">
    <property type="entry name" value="alpha/beta-Hydrolases"/>
    <property type="match status" value="1"/>
</dbReference>
<evidence type="ECO:0000259" key="6">
    <source>
        <dbReference type="Pfam" id="PF00151"/>
    </source>
</evidence>
<feature type="chain" id="PRO_5040321333" description="Lipase domain-containing protein" evidence="5">
    <location>
        <begin position="17"/>
        <end position="197"/>
    </location>
</feature>
<dbReference type="InterPro" id="IPR000734">
    <property type="entry name" value="TAG_lipase"/>
</dbReference>
<dbReference type="PRINTS" id="PR00821">
    <property type="entry name" value="TAGLIPASE"/>
</dbReference>
<dbReference type="EMBL" id="OU898278">
    <property type="protein sequence ID" value="CAG9830940.1"/>
    <property type="molecule type" value="Genomic_DNA"/>
</dbReference>
<name>A0A9N9SSN5_DIABA</name>
<dbReference type="Proteomes" id="UP001153709">
    <property type="component" value="Chromosome 3"/>
</dbReference>
<dbReference type="PANTHER" id="PTHR11610">
    <property type="entry name" value="LIPASE"/>
    <property type="match status" value="1"/>
</dbReference>
<evidence type="ECO:0000256" key="3">
    <source>
        <dbReference type="ARBA" id="ARBA00022525"/>
    </source>
</evidence>
<reference evidence="7" key="1">
    <citation type="submission" date="2022-01" db="EMBL/GenBank/DDBJ databases">
        <authorList>
            <person name="King R."/>
        </authorList>
    </citation>
    <scope>NUCLEOTIDE SEQUENCE</scope>
</reference>
<dbReference type="AlphaFoldDB" id="A0A9N9SSN5"/>
<evidence type="ECO:0000256" key="1">
    <source>
        <dbReference type="ARBA" id="ARBA00004613"/>
    </source>
</evidence>
<keyword evidence="3" id="KW-0964">Secreted</keyword>
<dbReference type="GO" id="GO:0016042">
    <property type="term" value="P:lipid catabolic process"/>
    <property type="evidence" value="ECO:0007669"/>
    <property type="project" value="TreeGrafter"/>
</dbReference>
<keyword evidence="5" id="KW-0732">Signal</keyword>
<dbReference type="PANTHER" id="PTHR11610:SF173">
    <property type="entry name" value="LIPASE DOMAIN-CONTAINING PROTEIN-RELATED"/>
    <property type="match status" value="1"/>
</dbReference>
<evidence type="ECO:0000256" key="4">
    <source>
        <dbReference type="RuleBase" id="RU004262"/>
    </source>
</evidence>
<dbReference type="InterPro" id="IPR029058">
    <property type="entry name" value="AB_hydrolase_fold"/>
</dbReference>
<comment type="similarity">
    <text evidence="2 4">Belongs to the AB hydrolase superfamily. Lipase family.</text>
</comment>
<dbReference type="Pfam" id="PF00151">
    <property type="entry name" value="Lipase"/>
    <property type="match status" value="1"/>
</dbReference>
<dbReference type="GO" id="GO:0016298">
    <property type="term" value="F:lipase activity"/>
    <property type="evidence" value="ECO:0007669"/>
    <property type="project" value="InterPro"/>
</dbReference>
<evidence type="ECO:0000313" key="7">
    <source>
        <dbReference type="EMBL" id="CAG9830940.1"/>
    </source>
</evidence>
<dbReference type="Gene3D" id="3.40.50.1820">
    <property type="entry name" value="alpha/beta hydrolase"/>
    <property type="match status" value="1"/>
</dbReference>
<protein>
    <recommendedName>
        <fullName evidence="6">Lipase domain-containing protein</fullName>
    </recommendedName>
</protein>
<gene>
    <name evidence="7" type="ORF">DIABBA_LOCUS4586</name>
</gene>
<sequence>MKVIFCLLGVVTLVVSTPVNQEDLQKYYLQGSIPCPFKEAINYNVSSDDIKVYFRNKQHPDSSVPIDINQSSEVDALGFSPNKDTMFIVHGWHNGHDSPVCDVVSKAVLQNNDINVFLIDWNAIARNLYVVAYKAVPEVGKLLGTLIRNLVNNNKLDLNKAAIVGHSLGAHVAGLAGHELNGAIHHIVDHIYTIRNL</sequence>
<dbReference type="InterPro" id="IPR013818">
    <property type="entry name" value="Lipase"/>
</dbReference>
<evidence type="ECO:0000256" key="2">
    <source>
        <dbReference type="ARBA" id="ARBA00010701"/>
    </source>
</evidence>
<feature type="domain" description="Lipase" evidence="6">
    <location>
        <begin position="46"/>
        <end position="187"/>
    </location>
</feature>